<evidence type="ECO:0000313" key="2">
    <source>
        <dbReference type="EMBL" id="ACL04363.1"/>
    </source>
</evidence>
<evidence type="ECO:0000313" key="3">
    <source>
        <dbReference type="Proteomes" id="UP000000739"/>
    </source>
</evidence>
<reference evidence="2 3" key="1">
    <citation type="journal article" date="2012" name="Environ. Microbiol.">
        <title>The genome sequence of Desulfatibacillum alkenivorans AK-01: a blueprint for anaerobic alkane oxidation.</title>
        <authorList>
            <person name="Callaghan A.V."/>
            <person name="Morris B.E."/>
            <person name="Pereira I.A."/>
            <person name="McInerney M.J."/>
            <person name="Austin R.N."/>
            <person name="Groves J.T."/>
            <person name="Kukor J.J."/>
            <person name="Suflita J.M."/>
            <person name="Young L.Y."/>
            <person name="Zylstra G.J."/>
            <person name="Wawrik B."/>
        </authorList>
    </citation>
    <scope>NUCLEOTIDE SEQUENCE [LARGE SCALE GENOMIC DNA]</scope>
    <source>
        <strain evidence="2 3">AK-01</strain>
    </source>
</reference>
<dbReference type="KEGG" id="dal:Dalk_2671"/>
<keyword evidence="3" id="KW-1185">Reference proteome</keyword>
<accession>B8FIX2</accession>
<gene>
    <name evidence="2" type="ordered locus">Dalk_2671</name>
</gene>
<keyword evidence="1" id="KW-0472">Membrane</keyword>
<dbReference type="HOGENOM" id="CLU_3042658_0_0_7"/>
<keyword evidence="1" id="KW-1133">Transmembrane helix</keyword>
<organism evidence="2 3">
    <name type="scientific">Desulfatibacillum aliphaticivorans</name>
    <dbReference type="NCBI Taxonomy" id="218208"/>
    <lineage>
        <taxon>Bacteria</taxon>
        <taxon>Pseudomonadati</taxon>
        <taxon>Thermodesulfobacteriota</taxon>
        <taxon>Desulfobacteria</taxon>
        <taxon>Desulfobacterales</taxon>
        <taxon>Desulfatibacillaceae</taxon>
        <taxon>Desulfatibacillum</taxon>
    </lineage>
</organism>
<dbReference type="RefSeq" id="WP_015947433.1">
    <property type="nucleotide sequence ID" value="NC_011768.1"/>
</dbReference>
<evidence type="ECO:0000256" key="1">
    <source>
        <dbReference type="SAM" id="Phobius"/>
    </source>
</evidence>
<dbReference type="Proteomes" id="UP000000739">
    <property type="component" value="Chromosome"/>
</dbReference>
<sequence length="54" mass="6279">MVWMLIMGVLFAALVIFSLSVYLFVETETQRKARLAREAVKSEPEVPQKMLEMF</sequence>
<name>B8FIX2_DESAL</name>
<dbReference type="EMBL" id="CP001322">
    <property type="protein sequence ID" value="ACL04363.1"/>
    <property type="molecule type" value="Genomic_DNA"/>
</dbReference>
<proteinExistence type="predicted"/>
<protein>
    <submittedName>
        <fullName evidence="2">Uncharacterized protein</fullName>
    </submittedName>
</protein>
<keyword evidence="1" id="KW-0812">Transmembrane</keyword>
<dbReference type="AlphaFoldDB" id="B8FIX2"/>
<feature type="transmembrane region" description="Helical" evidence="1">
    <location>
        <begin position="6"/>
        <end position="25"/>
    </location>
</feature>